<sequence>MAYRGQKASLLLHAAAESTRASPPGETGAVNTAFCLQAINLLTPSCCVWSCSNNSLELGRVSQREQGNEWSRAGDLTGPTRVQSRCRRPPYPVPSNRSPPSAAPTDTAPRHTIRKAPAPRMSTSPPKKTSRSAAHRASGGVVRRVTGRLLPQPQDVPSGLTTNTEINDVTAVERGGGGGGGGERRRREEEEEEEEEEDDAPINPAVCRSPPSLLQSNISIEHVMGSGSSGRRPEEPGSAEEWEISAEATRAIIYLSTSLFPLSTTKIPYAIRYERRPCFPSGIDGVHLITSPLILSRLVGFTRRFEAEKKVHL</sequence>
<feature type="compositionally biased region" description="Low complexity" evidence="1">
    <location>
        <begin position="94"/>
        <end position="107"/>
    </location>
</feature>
<gene>
    <name evidence="2" type="ORF">PLEPLA_LOCUS1853</name>
</gene>
<evidence type="ECO:0000313" key="3">
    <source>
        <dbReference type="Proteomes" id="UP001153269"/>
    </source>
</evidence>
<comment type="caution">
    <text evidence="2">The sequence shown here is derived from an EMBL/GenBank/DDBJ whole genome shotgun (WGS) entry which is preliminary data.</text>
</comment>
<keyword evidence="3" id="KW-1185">Reference proteome</keyword>
<dbReference type="AlphaFoldDB" id="A0A9N7TM30"/>
<evidence type="ECO:0000313" key="2">
    <source>
        <dbReference type="EMBL" id="CAB1414148.1"/>
    </source>
</evidence>
<evidence type="ECO:0000256" key="1">
    <source>
        <dbReference type="SAM" id="MobiDB-lite"/>
    </source>
</evidence>
<organism evidence="2 3">
    <name type="scientific">Pleuronectes platessa</name>
    <name type="common">European plaice</name>
    <dbReference type="NCBI Taxonomy" id="8262"/>
    <lineage>
        <taxon>Eukaryota</taxon>
        <taxon>Metazoa</taxon>
        <taxon>Chordata</taxon>
        <taxon>Craniata</taxon>
        <taxon>Vertebrata</taxon>
        <taxon>Euteleostomi</taxon>
        <taxon>Actinopterygii</taxon>
        <taxon>Neopterygii</taxon>
        <taxon>Teleostei</taxon>
        <taxon>Neoteleostei</taxon>
        <taxon>Acanthomorphata</taxon>
        <taxon>Carangaria</taxon>
        <taxon>Pleuronectiformes</taxon>
        <taxon>Pleuronectoidei</taxon>
        <taxon>Pleuronectidae</taxon>
        <taxon>Pleuronectes</taxon>
    </lineage>
</organism>
<dbReference type="EMBL" id="CADEAL010000091">
    <property type="protein sequence ID" value="CAB1414148.1"/>
    <property type="molecule type" value="Genomic_DNA"/>
</dbReference>
<proteinExistence type="predicted"/>
<reference evidence="2" key="1">
    <citation type="submission" date="2020-03" db="EMBL/GenBank/DDBJ databases">
        <authorList>
            <person name="Weist P."/>
        </authorList>
    </citation>
    <scope>NUCLEOTIDE SEQUENCE</scope>
</reference>
<name>A0A9N7TM30_PLEPL</name>
<accession>A0A9N7TM30</accession>
<feature type="region of interest" description="Disordered" evidence="1">
    <location>
        <begin position="64"/>
        <end position="210"/>
    </location>
</feature>
<dbReference type="Proteomes" id="UP001153269">
    <property type="component" value="Unassembled WGS sequence"/>
</dbReference>
<feature type="compositionally biased region" description="Acidic residues" evidence="1">
    <location>
        <begin position="189"/>
        <end position="200"/>
    </location>
</feature>
<protein>
    <submittedName>
        <fullName evidence="2">Uncharacterized protein</fullName>
    </submittedName>
</protein>